<evidence type="ECO:0000256" key="5">
    <source>
        <dbReference type="ARBA" id="ARBA00022989"/>
    </source>
</evidence>
<evidence type="ECO:0000313" key="10">
    <source>
        <dbReference type="Proteomes" id="UP000198607"/>
    </source>
</evidence>
<evidence type="ECO:0000313" key="9">
    <source>
        <dbReference type="EMBL" id="SDG88307.1"/>
    </source>
</evidence>
<dbReference type="InterPro" id="IPR003399">
    <property type="entry name" value="Mce/MlaD"/>
</dbReference>
<evidence type="ECO:0000256" key="1">
    <source>
        <dbReference type="ARBA" id="ARBA00004533"/>
    </source>
</evidence>
<protein>
    <submittedName>
        <fullName evidence="9">Paraquat-inducible protein B</fullName>
    </submittedName>
</protein>
<organism evidence="9 10">
    <name type="scientific">Propionivibrio dicarboxylicus</name>
    <dbReference type="NCBI Taxonomy" id="83767"/>
    <lineage>
        <taxon>Bacteria</taxon>
        <taxon>Pseudomonadati</taxon>
        <taxon>Pseudomonadota</taxon>
        <taxon>Betaproteobacteria</taxon>
        <taxon>Rhodocyclales</taxon>
        <taxon>Rhodocyclaceae</taxon>
        <taxon>Propionivibrio</taxon>
    </lineage>
</organism>
<dbReference type="Proteomes" id="UP000198607">
    <property type="component" value="Unassembled WGS sequence"/>
</dbReference>
<dbReference type="AlphaFoldDB" id="A0A1G7XVT4"/>
<dbReference type="InterPro" id="IPR051800">
    <property type="entry name" value="PqiA-PqiB_transport"/>
</dbReference>
<evidence type="ECO:0000256" key="6">
    <source>
        <dbReference type="ARBA" id="ARBA00023136"/>
    </source>
</evidence>
<dbReference type="PANTHER" id="PTHR30462">
    <property type="entry name" value="INTERMEMBRANE TRANSPORT PROTEIN PQIB-RELATED"/>
    <property type="match status" value="1"/>
</dbReference>
<evidence type="ECO:0000256" key="4">
    <source>
        <dbReference type="ARBA" id="ARBA00022692"/>
    </source>
</evidence>
<dbReference type="Pfam" id="PF02470">
    <property type="entry name" value="MlaD"/>
    <property type="match status" value="3"/>
</dbReference>
<dbReference type="GO" id="GO:0005886">
    <property type="term" value="C:plasma membrane"/>
    <property type="evidence" value="ECO:0007669"/>
    <property type="project" value="UniProtKB-SubCell"/>
</dbReference>
<dbReference type="STRING" id="83767.SAMN05660652_00815"/>
<keyword evidence="5 7" id="KW-1133">Transmembrane helix</keyword>
<feature type="domain" description="Mce/MlaD" evidence="8">
    <location>
        <begin position="48"/>
        <end position="139"/>
    </location>
</feature>
<dbReference type="EMBL" id="FNCY01000002">
    <property type="protein sequence ID" value="SDG88307.1"/>
    <property type="molecule type" value="Genomic_DNA"/>
</dbReference>
<dbReference type="RefSeq" id="WP_091934030.1">
    <property type="nucleotide sequence ID" value="NZ_FNCY01000002.1"/>
</dbReference>
<dbReference type="PANTHER" id="PTHR30462:SF0">
    <property type="entry name" value="INTERMEMBRANE TRANSPORT PROTEIN YEBT"/>
    <property type="match status" value="1"/>
</dbReference>
<evidence type="ECO:0000256" key="7">
    <source>
        <dbReference type="SAM" id="Phobius"/>
    </source>
</evidence>
<feature type="transmembrane region" description="Helical" evidence="7">
    <location>
        <begin position="20"/>
        <end position="45"/>
    </location>
</feature>
<feature type="domain" description="Mce/MlaD" evidence="8">
    <location>
        <begin position="165"/>
        <end position="221"/>
    </location>
</feature>
<feature type="domain" description="Mce/MlaD" evidence="8">
    <location>
        <begin position="296"/>
        <end position="398"/>
    </location>
</feature>
<evidence type="ECO:0000256" key="2">
    <source>
        <dbReference type="ARBA" id="ARBA00022475"/>
    </source>
</evidence>
<keyword evidence="10" id="KW-1185">Reference proteome</keyword>
<reference evidence="9 10" key="1">
    <citation type="submission" date="2016-10" db="EMBL/GenBank/DDBJ databases">
        <authorList>
            <person name="de Groot N.N."/>
        </authorList>
    </citation>
    <scope>NUCLEOTIDE SEQUENCE [LARGE SCALE GENOMIC DNA]</scope>
    <source>
        <strain evidence="9 10">DSM 5885</strain>
    </source>
</reference>
<sequence length="523" mass="57989">MKPSEDDASIPEVRVNAPRFRLGLVWIVPLLAICLSLGLGIKALLERGPEVLVQFVRAEGLEANKTRVKYKDVDIGTVKEIMLSENRGAVLVRIQLNRDASDLLSEDSRFWVVRPRVTVAGVSGLATLLSGVHIAMDPGQSSTTTRKFVGLEEPPTITNETRGHAFRLSSDNLGSLDIGAPVYYRRIQVGRVTGYGMQEDGRGVDVQIFIDAPYDRFVVPQSRFWHASGVDVAMDADGIKFNMQSVASLVVGGIAFSSPERDGMEAAETVPATTVFTLFGDQASAQRVRDTEFLKYVLVFKESVRGLSEGAPVDFRGIVAGEVSRIELDFDKSTTDFSLAVEVKLYPERLTRRTRNLSARDASSKEMREVLDAMVARGFRAQLRTGNVISGQRYVALDYFPRTEPAKIRWDKRIPELPTQPGSLDSLQDQLMNIATMLQQTLQHADGLIARLDKEVAPEFNETMRSARGTLEQARTLMASDTPMQQEIRDALREVARAARSVHDLADLLERQPEALLKGKKEQ</sequence>
<evidence type="ECO:0000259" key="8">
    <source>
        <dbReference type="Pfam" id="PF02470"/>
    </source>
</evidence>
<keyword evidence="3" id="KW-0997">Cell inner membrane</keyword>
<comment type="subcellular location">
    <subcellularLocation>
        <location evidence="1">Cell inner membrane</location>
    </subcellularLocation>
</comment>
<keyword evidence="2" id="KW-1003">Cell membrane</keyword>
<keyword evidence="4 7" id="KW-0812">Transmembrane</keyword>
<accession>A0A1G7XVT4</accession>
<evidence type="ECO:0000256" key="3">
    <source>
        <dbReference type="ARBA" id="ARBA00022519"/>
    </source>
</evidence>
<proteinExistence type="predicted"/>
<name>A0A1G7XVT4_9RHOO</name>
<keyword evidence="6 7" id="KW-0472">Membrane</keyword>
<gene>
    <name evidence="9" type="ORF">SAMN05660652_00815</name>
</gene>
<dbReference type="OrthoDB" id="9806984at2"/>